<organism evidence="1 2">
    <name type="scientific">Arcicella gelida</name>
    <dbReference type="NCBI Taxonomy" id="2984195"/>
    <lineage>
        <taxon>Bacteria</taxon>
        <taxon>Pseudomonadati</taxon>
        <taxon>Bacteroidota</taxon>
        <taxon>Cytophagia</taxon>
        <taxon>Cytophagales</taxon>
        <taxon>Flectobacillaceae</taxon>
        <taxon>Arcicella</taxon>
    </lineage>
</organism>
<dbReference type="Proteomes" id="UP001303899">
    <property type="component" value="Unassembled WGS sequence"/>
</dbReference>
<accession>A0ABU5S3A8</accession>
<name>A0ABU5S3A8_9BACT</name>
<evidence type="ECO:0000313" key="2">
    <source>
        <dbReference type="Proteomes" id="UP001303899"/>
    </source>
</evidence>
<evidence type="ECO:0000313" key="1">
    <source>
        <dbReference type="EMBL" id="MEA5402881.1"/>
    </source>
</evidence>
<comment type="caution">
    <text evidence="1">The sequence shown here is derived from an EMBL/GenBank/DDBJ whole genome shotgun (WGS) entry which is preliminary data.</text>
</comment>
<dbReference type="RefSeq" id="WP_323327865.1">
    <property type="nucleotide sequence ID" value="NZ_JAYGIL010000008.1"/>
</dbReference>
<dbReference type="EMBL" id="JAYGIL010000008">
    <property type="protein sequence ID" value="MEA5402881.1"/>
    <property type="molecule type" value="Genomic_DNA"/>
</dbReference>
<sequence>MAIPPKLSFSFIVLKVMDEKVVLATLPSSQDYVPATIVDADVSPCIEIPNANFSCYFLKAERIVTTNDWAFSKDTFLYGHQLDAYEIATLQDIYPIEGIDYEYIGTLSSDVFNEIITCFRNSASVKRKYKRLL</sequence>
<gene>
    <name evidence="1" type="ORF">VB776_08145</name>
</gene>
<protein>
    <submittedName>
        <fullName evidence="1">Uncharacterized protein</fullName>
    </submittedName>
</protein>
<reference evidence="1 2" key="1">
    <citation type="submission" date="2023-12" db="EMBL/GenBank/DDBJ databases">
        <title>Novel species of the genus Arcicella isolated from rivers.</title>
        <authorList>
            <person name="Lu H."/>
        </authorList>
    </citation>
    <scope>NUCLEOTIDE SEQUENCE [LARGE SCALE GENOMIC DNA]</scope>
    <source>
        <strain evidence="1 2">DC2W</strain>
    </source>
</reference>
<keyword evidence="2" id="KW-1185">Reference proteome</keyword>
<proteinExistence type="predicted"/>